<dbReference type="EMBL" id="QGDH01000009">
    <property type="protein sequence ID" value="RAR15706.1"/>
    <property type="molecule type" value="Genomic_DNA"/>
</dbReference>
<proteinExistence type="predicted"/>
<sequence length="230" mass="25215">MAKGKIVEKKEEEEEKKKKKKPLAKTTKPTAAKRDAPEQPTPVTPVTSRILDQVRAKGTLSQTQGVKADGSSSTSGVSAAATEKTTPPAPPPEPQMKPRPPPPTTQRTTTIPLPRKPAPAPSPIHPLSHTAVRSSSATAPRQQQAAKNPYPSTLRPSQQQHQQQRPHPPAYQNTRIIEPTPDIRLPPKYKPAARRVTAIIVGLPIVIVFGWELWARWRGKEVKRKFGEGV</sequence>
<gene>
    <name evidence="3" type="ORF">DDE83_000938</name>
</gene>
<evidence type="ECO:0000256" key="1">
    <source>
        <dbReference type="SAM" id="MobiDB-lite"/>
    </source>
</evidence>
<feature type="region of interest" description="Disordered" evidence="1">
    <location>
        <begin position="1"/>
        <end position="174"/>
    </location>
</feature>
<protein>
    <submittedName>
        <fullName evidence="3">Uncharacterized protein</fullName>
    </submittedName>
</protein>
<feature type="compositionally biased region" description="Pro residues" evidence="1">
    <location>
        <begin position="114"/>
        <end position="124"/>
    </location>
</feature>
<dbReference type="AlphaFoldDB" id="A0A364NEL0"/>
<keyword evidence="2" id="KW-1133">Transmembrane helix</keyword>
<feature type="compositionally biased region" description="Polar residues" evidence="1">
    <location>
        <begin position="131"/>
        <end position="146"/>
    </location>
</feature>
<keyword evidence="4" id="KW-1185">Reference proteome</keyword>
<accession>A0A364NEL0</accession>
<feature type="compositionally biased region" description="Pro residues" evidence="1">
    <location>
        <begin position="87"/>
        <end position="104"/>
    </location>
</feature>
<feature type="compositionally biased region" description="Low complexity" evidence="1">
    <location>
        <begin position="68"/>
        <end position="86"/>
    </location>
</feature>
<organism evidence="3 4">
    <name type="scientific">Stemphylium lycopersici</name>
    <name type="common">Tomato gray leaf spot disease fungus</name>
    <name type="synonym">Thyrospora lycopersici</name>
    <dbReference type="NCBI Taxonomy" id="183478"/>
    <lineage>
        <taxon>Eukaryota</taxon>
        <taxon>Fungi</taxon>
        <taxon>Dikarya</taxon>
        <taxon>Ascomycota</taxon>
        <taxon>Pezizomycotina</taxon>
        <taxon>Dothideomycetes</taxon>
        <taxon>Pleosporomycetidae</taxon>
        <taxon>Pleosporales</taxon>
        <taxon>Pleosporineae</taxon>
        <taxon>Pleosporaceae</taxon>
        <taxon>Stemphylium</taxon>
    </lineage>
</organism>
<evidence type="ECO:0000313" key="4">
    <source>
        <dbReference type="Proteomes" id="UP000249619"/>
    </source>
</evidence>
<evidence type="ECO:0000256" key="2">
    <source>
        <dbReference type="SAM" id="Phobius"/>
    </source>
</evidence>
<keyword evidence="2" id="KW-0472">Membrane</keyword>
<feature type="compositionally biased region" description="Low complexity" evidence="1">
    <location>
        <begin position="155"/>
        <end position="165"/>
    </location>
</feature>
<feature type="transmembrane region" description="Helical" evidence="2">
    <location>
        <begin position="196"/>
        <end position="215"/>
    </location>
</feature>
<feature type="compositionally biased region" description="Basic and acidic residues" evidence="1">
    <location>
        <begin position="1"/>
        <end position="10"/>
    </location>
</feature>
<dbReference type="Proteomes" id="UP000249619">
    <property type="component" value="Unassembled WGS sequence"/>
</dbReference>
<comment type="caution">
    <text evidence="3">The sequence shown here is derived from an EMBL/GenBank/DDBJ whole genome shotgun (WGS) entry which is preliminary data.</text>
</comment>
<dbReference type="OrthoDB" id="3784821at2759"/>
<evidence type="ECO:0000313" key="3">
    <source>
        <dbReference type="EMBL" id="RAR15706.1"/>
    </source>
</evidence>
<keyword evidence="2" id="KW-0812">Transmembrane</keyword>
<dbReference type="STRING" id="183478.A0A364NEL0"/>
<name>A0A364NEL0_STELY</name>
<reference evidence="4" key="1">
    <citation type="submission" date="2018-05" db="EMBL/GenBank/DDBJ databases">
        <title>Draft genome sequence of Stemphylium lycopersici strain CIDEFI 213.</title>
        <authorList>
            <person name="Medina R."/>
            <person name="Franco M.E.E."/>
            <person name="Lucentini C.G."/>
            <person name="Saparrat M.C.N."/>
            <person name="Balatti P.A."/>
        </authorList>
    </citation>
    <scope>NUCLEOTIDE SEQUENCE [LARGE SCALE GENOMIC DNA]</scope>
    <source>
        <strain evidence="4">CIDEFI 213</strain>
    </source>
</reference>